<proteinExistence type="predicted"/>
<comment type="caution">
    <text evidence="1">The sequence shown here is derived from an EMBL/GenBank/DDBJ whole genome shotgun (WGS) entry which is preliminary data.</text>
</comment>
<evidence type="ECO:0000313" key="2">
    <source>
        <dbReference type="Proteomes" id="UP000182665"/>
    </source>
</evidence>
<dbReference type="EMBL" id="FPKT01000003">
    <property type="protein sequence ID" value="SFZ76450.1"/>
    <property type="molecule type" value="Genomic_DNA"/>
</dbReference>
<accession>A0ABY1H5P8</accession>
<evidence type="ECO:0000313" key="1">
    <source>
        <dbReference type="EMBL" id="SFZ76450.1"/>
    </source>
</evidence>
<organism evidence="1 2">
    <name type="scientific">Staphylococcus pasteuri</name>
    <dbReference type="NCBI Taxonomy" id="45972"/>
    <lineage>
        <taxon>Bacteria</taxon>
        <taxon>Bacillati</taxon>
        <taxon>Bacillota</taxon>
        <taxon>Bacilli</taxon>
        <taxon>Bacillales</taxon>
        <taxon>Staphylococcaceae</taxon>
        <taxon>Staphylococcus</taxon>
    </lineage>
</organism>
<dbReference type="Proteomes" id="UP000182665">
    <property type="component" value="Unassembled WGS sequence"/>
</dbReference>
<gene>
    <name evidence="1" type="ORF">SAMN03097721_01464</name>
</gene>
<sequence>MGGITLGNQRKDQDEKVIDQEDKKYKQSFWADVLSFIPEIMSGIARVIRSLF</sequence>
<keyword evidence="2" id="KW-1185">Reference proteome</keyword>
<name>A0ABY1H5P8_9STAP</name>
<protein>
    <submittedName>
        <fullName evidence="1">Uncharacterized protein</fullName>
    </submittedName>
</protein>
<reference evidence="1 2" key="1">
    <citation type="submission" date="2016-11" db="EMBL/GenBank/DDBJ databases">
        <authorList>
            <person name="Varghese N."/>
            <person name="Submissions S."/>
        </authorList>
    </citation>
    <scope>NUCLEOTIDE SEQUENCE [LARGE SCALE GENOMIC DNA]</scope>
    <source>
        <strain evidence="1 2">NFIX07</strain>
    </source>
</reference>